<evidence type="ECO:0000313" key="3">
    <source>
        <dbReference type="Proteomes" id="UP000681720"/>
    </source>
</evidence>
<dbReference type="EMBL" id="CAJOBJ010362346">
    <property type="protein sequence ID" value="CAF5218901.1"/>
    <property type="molecule type" value="Genomic_DNA"/>
</dbReference>
<feature type="non-terminal residue" evidence="2">
    <location>
        <position position="184"/>
    </location>
</feature>
<evidence type="ECO:0000313" key="2">
    <source>
        <dbReference type="EMBL" id="CAF5218901.1"/>
    </source>
</evidence>
<feature type="non-terminal residue" evidence="2">
    <location>
        <position position="1"/>
    </location>
</feature>
<gene>
    <name evidence="2" type="ORF">GIL414_LOCUS83203</name>
</gene>
<dbReference type="Proteomes" id="UP000681720">
    <property type="component" value="Unassembled WGS sequence"/>
</dbReference>
<reference evidence="2" key="1">
    <citation type="submission" date="2021-02" db="EMBL/GenBank/DDBJ databases">
        <authorList>
            <person name="Nowell W R."/>
        </authorList>
    </citation>
    <scope>NUCLEOTIDE SEQUENCE</scope>
</reference>
<proteinExistence type="predicted"/>
<organism evidence="2 3">
    <name type="scientific">Rotaria magnacalcarata</name>
    <dbReference type="NCBI Taxonomy" id="392030"/>
    <lineage>
        <taxon>Eukaryota</taxon>
        <taxon>Metazoa</taxon>
        <taxon>Spiralia</taxon>
        <taxon>Gnathifera</taxon>
        <taxon>Rotifera</taxon>
        <taxon>Eurotatoria</taxon>
        <taxon>Bdelloidea</taxon>
        <taxon>Philodinida</taxon>
        <taxon>Philodinidae</taxon>
        <taxon>Rotaria</taxon>
    </lineage>
</organism>
<name>A0A8S3JH17_9BILA</name>
<feature type="region of interest" description="Disordered" evidence="1">
    <location>
        <begin position="151"/>
        <end position="184"/>
    </location>
</feature>
<evidence type="ECO:0000256" key="1">
    <source>
        <dbReference type="SAM" id="MobiDB-lite"/>
    </source>
</evidence>
<protein>
    <submittedName>
        <fullName evidence="2">Uncharacterized protein</fullName>
    </submittedName>
</protein>
<dbReference type="AlphaFoldDB" id="A0A8S3JH17"/>
<sequence>LTNNISVLKHNYSLVKPLLETLVSMKLLIKIKDGVLSGKNKTIIYLKVLPDYIHAQELFTKERLKPIQLTWPVYAASCCQIVLCSDAAKLSSEVERYIANSIYLKNFVLTRSICSKSVQRSESRKMCKPKIKRLSDTQPHNTILRYFPMLSSSSSSSSSSLTSSLTSSLSSSSSSSLSASLSSS</sequence>
<accession>A0A8S3JH17</accession>
<comment type="caution">
    <text evidence="2">The sequence shown here is derived from an EMBL/GenBank/DDBJ whole genome shotgun (WGS) entry which is preliminary data.</text>
</comment>